<gene>
    <name evidence="3" type="ORF">DCS_05423</name>
</gene>
<dbReference type="InterPro" id="IPR007513">
    <property type="entry name" value="SERF-like_N"/>
</dbReference>
<dbReference type="GeneID" id="63718066"/>
<reference evidence="3 4" key="1">
    <citation type="journal article" date="2016" name="Sci. Rep.">
        <title>Insights into Adaptations to a Near-Obligate Nematode Endoparasitic Lifestyle from the Finished Genome of Drechmeria coniospora.</title>
        <authorList>
            <person name="Zhang L."/>
            <person name="Zhou Z."/>
            <person name="Guo Q."/>
            <person name="Fokkens L."/>
            <person name="Miskei M."/>
            <person name="Pocsi I."/>
            <person name="Zhang W."/>
            <person name="Chen M."/>
            <person name="Wang L."/>
            <person name="Sun Y."/>
            <person name="Donzelli B.G."/>
            <person name="Gibson D.M."/>
            <person name="Nelson D.R."/>
            <person name="Luo J.G."/>
            <person name="Rep M."/>
            <person name="Liu H."/>
            <person name="Yang S."/>
            <person name="Wang J."/>
            <person name="Krasnoff S.B."/>
            <person name="Xu Y."/>
            <person name="Molnar I."/>
            <person name="Lin M."/>
        </authorList>
    </citation>
    <scope>NUCLEOTIDE SEQUENCE [LARGE SCALE GENOMIC DNA]</scope>
    <source>
        <strain evidence="3 4">ARSEF 6962</strain>
    </source>
</reference>
<proteinExistence type="predicted"/>
<evidence type="ECO:0000313" key="3">
    <source>
        <dbReference type="EMBL" id="KYK58409.1"/>
    </source>
</evidence>
<evidence type="ECO:0000256" key="1">
    <source>
        <dbReference type="SAM" id="MobiDB-lite"/>
    </source>
</evidence>
<feature type="region of interest" description="Disordered" evidence="1">
    <location>
        <begin position="1"/>
        <end position="55"/>
    </location>
</feature>
<accession>A0A151GMS2</accession>
<dbReference type="InParanoid" id="A0A151GMS2"/>
<protein>
    <submittedName>
        <fullName evidence="3">4F5 domain protein</fullName>
    </submittedName>
</protein>
<dbReference type="Proteomes" id="UP000076580">
    <property type="component" value="Chromosome 02"/>
</dbReference>
<sequence length="160" mass="17845">MARGNQRDKAREANQKKMAAQKKGNSMSGTEMQRAKESAADIMRQKQAAGTPTLPAVPPLLVPAVRMLTGFSRSRGQEGRGGQEIISVTLRWIPLRCKSNHRGDDGTEYDPIYSCYGGLESWIFRSDEPRHCLLVGSAAYHRRMNMFSSCRSIVAYPEQP</sequence>
<feature type="domain" description="Small EDRK-rich factor-like N-terminal" evidence="2">
    <location>
        <begin position="1"/>
        <end position="37"/>
    </location>
</feature>
<keyword evidence="4" id="KW-1185">Reference proteome</keyword>
<feature type="compositionally biased region" description="Basic and acidic residues" evidence="1">
    <location>
        <begin position="1"/>
        <end position="15"/>
    </location>
</feature>
<dbReference type="AlphaFoldDB" id="A0A151GMS2"/>
<dbReference type="STRING" id="98403.A0A151GMS2"/>
<evidence type="ECO:0000313" key="4">
    <source>
        <dbReference type="Proteomes" id="UP000076580"/>
    </source>
</evidence>
<dbReference type="RefSeq" id="XP_040657761.1">
    <property type="nucleotide sequence ID" value="XM_040802728.1"/>
</dbReference>
<dbReference type="EMBL" id="LAYC01000002">
    <property type="protein sequence ID" value="KYK58409.1"/>
    <property type="molecule type" value="Genomic_DNA"/>
</dbReference>
<evidence type="ECO:0000259" key="2">
    <source>
        <dbReference type="Pfam" id="PF04419"/>
    </source>
</evidence>
<name>A0A151GMS2_DRECN</name>
<organism evidence="3 4">
    <name type="scientific">Drechmeria coniospora</name>
    <name type="common">Nematophagous fungus</name>
    <name type="synonym">Meria coniospora</name>
    <dbReference type="NCBI Taxonomy" id="98403"/>
    <lineage>
        <taxon>Eukaryota</taxon>
        <taxon>Fungi</taxon>
        <taxon>Dikarya</taxon>
        <taxon>Ascomycota</taxon>
        <taxon>Pezizomycotina</taxon>
        <taxon>Sordariomycetes</taxon>
        <taxon>Hypocreomycetidae</taxon>
        <taxon>Hypocreales</taxon>
        <taxon>Ophiocordycipitaceae</taxon>
        <taxon>Drechmeria</taxon>
    </lineage>
</organism>
<comment type="caution">
    <text evidence="3">The sequence shown here is derived from an EMBL/GenBank/DDBJ whole genome shotgun (WGS) entry which is preliminary data.</text>
</comment>
<dbReference type="Pfam" id="PF04419">
    <property type="entry name" value="SERF-like_N"/>
    <property type="match status" value="1"/>
</dbReference>